<dbReference type="SUPFAM" id="SSF52151">
    <property type="entry name" value="FabD/lysophospholipase-like"/>
    <property type="match status" value="1"/>
</dbReference>
<proteinExistence type="predicted"/>
<comment type="caution">
    <text evidence="3">The sequence shown here is derived from an EMBL/GenBank/DDBJ whole genome shotgun (WGS) entry which is preliminary data.</text>
</comment>
<keyword evidence="1" id="KW-0443">Lipid metabolism</keyword>
<sequence>MKKYGFVASGGGYRSFYTEGALVWLHKNDIPVVHLTSTSSGCNIVLDYLMWDAAKEDLPPVLTKTLRLSFKDAFDVLANFLGLRPSLLPNGAYLLKVDKKRCRKSLLLDDANRRTTLLHRLASARWDIVASNLTMRRAEYFDANEILAKADESSLDRFMDVFLAGITTIPYFAAINMNDAYFVEGGYIDNVPLRTLFEDPNVEEIIAVDFTDRDYHSDIEKIYGRNPLMLVPNSIDMNLLVTDIQMNLAGIGILHQARFINRFIQAAGRSSMEIDGRTYHYKPIHVLRPHNLKSMTVALGDSSLQKEYFELGQKEVKVLF</sequence>
<evidence type="ECO:0000256" key="1">
    <source>
        <dbReference type="ARBA" id="ARBA00023098"/>
    </source>
</evidence>
<dbReference type="Pfam" id="PF01734">
    <property type="entry name" value="Patatin"/>
    <property type="match status" value="1"/>
</dbReference>
<reference evidence="4" key="1">
    <citation type="journal article" date="2021" name="Nat. Commun.">
        <title>Connecting structure to function with the recovery of over 1000 high-quality metagenome-assembled genomes from activated sludge using long-read sequencing.</title>
        <authorList>
            <person name="Singleton C.M."/>
            <person name="Petriglieri F."/>
            <person name="Kristensen J.M."/>
            <person name="Kirkegaard R.H."/>
            <person name="Michaelsen T.Y."/>
            <person name="Andersen M.H."/>
            <person name="Kondrotaite Z."/>
            <person name="Karst S.M."/>
            <person name="Dueholm M.S."/>
            <person name="Nielsen P.H."/>
            <person name="Albertsen M."/>
        </authorList>
    </citation>
    <scope>NUCLEOTIDE SEQUENCE [LARGE SCALE GENOMIC DNA]</scope>
</reference>
<dbReference type="InterPro" id="IPR016035">
    <property type="entry name" value="Acyl_Trfase/lysoPLipase"/>
</dbReference>
<feature type="domain" description="PNPLA" evidence="2">
    <location>
        <begin position="7"/>
        <end position="196"/>
    </location>
</feature>
<evidence type="ECO:0000313" key="3">
    <source>
        <dbReference type="EMBL" id="MBK6974392.1"/>
    </source>
</evidence>
<evidence type="ECO:0000259" key="2">
    <source>
        <dbReference type="Pfam" id="PF01734"/>
    </source>
</evidence>
<dbReference type="AlphaFoldDB" id="A0A9D7HLQ7"/>
<accession>A0A9D7HLQ7</accession>
<name>A0A9D7HLQ7_9PROT</name>
<protein>
    <submittedName>
        <fullName evidence="3">Patatin-like phospholipase family protein</fullName>
    </submittedName>
</protein>
<gene>
    <name evidence="3" type="ORF">IPH26_16080</name>
</gene>
<dbReference type="InterPro" id="IPR002641">
    <property type="entry name" value="PNPLA_dom"/>
</dbReference>
<dbReference type="EMBL" id="JADJEV010000004">
    <property type="protein sequence ID" value="MBK6974392.1"/>
    <property type="molecule type" value="Genomic_DNA"/>
</dbReference>
<dbReference type="GO" id="GO:0006629">
    <property type="term" value="P:lipid metabolic process"/>
    <property type="evidence" value="ECO:0007669"/>
    <property type="project" value="UniProtKB-KW"/>
</dbReference>
<organism evidence="3 4">
    <name type="scientific">Candidatus Methylophosphatis roskildensis</name>
    <dbReference type="NCBI Taxonomy" id="2899263"/>
    <lineage>
        <taxon>Bacteria</taxon>
        <taxon>Pseudomonadati</taxon>
        <taxon>Pseudomonadota</taxon>
        <taxon>Betaproteobacteria</taxon>
        <taxon>Nitrosomonadales</taxon>
        <taxon>Sterolibacteriaceae</taxon>
        <taxon>Candidatus Methylophosphatis</taxon>
    </lineage>
</organism>
<dbReference type="Proteomes" id="UP000807785">
    <property type="component" value="Unassembled WGS sequence"/>
</dbReference>
<evidence type="ECO:0000313" key="4">
    <source>
        <dbReference type="Proteomes" id="UP000807785"/>
    </source>
</evidence>